<evidence type="ECO:0000256" key="2">
    <source>
        <dbReference type="ARBA" id="ARBA00004308"/>
    </source>
</evidence>
<dbReference type="STRING" id="3988.B9SEQ8"/>
<protein>
    <recommendedName>
        <fullName evidence="4">signal peptidase I</fullName>
        <ecNumber evidence="4">3.4.21.89</ecNumber>
    </recommendedName>
</protein>
<keyword evidence="11" id="KW-1185">Reference proteome</keyword>
<evidence type="ECO:0000256" key="6">
    <source>
        <dbReference type="ARBA" id="ARBA00022692"/>
    </source>
</evidence>
<dbReference type="AlphaFoldDB" id="B9SEQ8"/>
<sequence length="169" mass="19823">MKWVQNVCKYDCDFSTNYMEDIDVYNWYSVVFVLTGSMEPAFQRGDILFLHMSKDPIRTGEIVVFNIDGCDIPIVHRVIEVVQDSMYMSEKIPEMLISSQKVFFHHVHDLFIDWLFLSGDNNKDDDRVFYAYGQYWLKSQHIMGRAVGFLPYVGWVTIVMTEKPLIKVA</sequence>
<dbReference type="GO" id="GO:0005787">
    <property type="term" value="C:signal peptidase complex"/>
    <property type="evidence" value="ECO:0000318"/>
    <property type="project" value="GO_Central"/>
</dbReference>
<evidence type="ECO:0000259" key="9">
    <source>
        <dbReference type="Pfam" id="PF00717"/>
    </source>
</evidence>
<dbReference type="GO" id="GO:0008233">
    <property type="term" value="F:peptidase activity"/>
    <property type="evidence" value="ECO:0000318"/>
    <property type="project" value="GO_Central"/>
</dbReference>
<organism evidence="10 11">
    <name type="scientific">Ricinus communis</name>
    <name type="common">Castor bean</name>
    <dbReference type="NCBI Taxonomy" id="3988"/>
    <lineage>
        <taxon>Eukaryota</taxon>
        <taxon>Viridiplantae</taxon>
        <taxon>Streptophyta</taxon>
        <taxon>Embryophyta</taxon>
        <taxon>Tracheophyta</taxon>
        <taxon>Spermatophyta</taxon>
        <taxon>Magnoliopsida</taxon>
        <taxon>eudicotyledons</taxon>
        <taxon>Gunneridae</taxon>
        <taxon>Pentapetalae</taxon>
        <taxon>rosids</taxon>
        <taxon>fabids</taxon>
        <taxon>Malpighiales</taxon>
        <taxon>Euphorbiaceae</taxon>
        <taxon>Acalyphoideae</taxon>
        <taxon>Acalypheae</taxon>
        <taxon>Ricinus</taxon>
    </lineage>
</organism>
<evidence type="ECO:0000256" key="3">
    <source>
        <dbReference type="ARBA" id="ARBA00011035"/>
    </source>
</evidence>
<dbReference type="Gene3D" id="2.10.109.10">
    <property type="entry name" value="Umud Fragment, subunit A"/>
    <property type="match status" value="1"/>
</dbReference>
<reference evidence="11" key="1">
    <citation type="journal article" date="2010" name="Nat. Biotechnol.">
        <title>Draft genome sequence of the oilseed species Ricinus communis.</title>
        <authorList>
            <person name="Chan A.P."/>
            <person name="Crabtree J."/>
            <person name="Zhao Q."/>
            <person name="Lorenzi H."/>
            <person name="Orvis J."/>
            <person name="Puiu D."/>
            <person name="Melake-Berhan A."/>
            <person name="Jones K.M."/>
            <person name="Redman J."/>
            <person name="Chen G."/>
            <person name="Cahoon E.B."/>
            <person name="Gedil M."/>
            <person name="Stanke M."/>
            <person name="Haas B.J."/>
            <person name="Wortman J.R."/>
            <person name="Fraser-Liggett C.M."/>
            <person name="Ravel J."/>
            <person name="Rabinowicz P.D."/>
        </authorList>
    </citation>
    <scope>NUCLEOTIDE SEQUENCE [LARGE SCALE GENOMIC DNA]</scope>
    <source>
        <strain evidence="11">cv. Hale</strain>
    </source>
</reference>
<keyword evidence="7" id="KW-1133">Transmembrane helix</keyword>
<comment type="catalytic activity">
    <reaction evidence="1">
        <text>Cleavage of hydrophobic, N-terminal signal or leader sequences from secreted and periplasmic proteins.</text>
        <dbReference type="EC" id="3.4.21.89"/>
    </reaction>
</comment>
<evidence type="ECO:0000256" key="5">
    <source>
        <dbReference type="ARBA" id="ARBA00022670"/>
    </source>
</evidence>
<dbReference type="InParanoid" id="B9SEQ8"/>
<dbReference type="EMBL" id="EQ973938">
    <property type="protein sequence ID" value="EEF37917.1"/>
    <property type="molecule type" value="Genomic_DNA"/>
</dbReference>
<dbReference type="eggNOG" id="KOG3342">
    <property type="taxonomic scope" value="Eukaryota"/>
</dbReference>
<proteinExistence type="inferred from homology"/>
<keyword evidence="8" id="KW-0472">Membrane</keyword>
<evidence type="ECO:0000256" key="1">
    <source>
        <dbReference type="ARBA" id="ARBA00000677"/>
    </source>
</evidence>
<dbReference type="InterPro" id="IPR019533">
    <property type="entry name" value="Peptidase_S26"/>
</dbReference>
<dbReference type="Proteomes" id="UP000008311">
    <property type="component" value="Unassembled WGS sequence"/>
</dbReference>
<dbReference type="PANTHER" id="PTHR10806:SF35">
    <property type="entry name" value="SIGNAL PEPTIDASE I"/>
    <property type="match status" value="1"/>
</dbReference>
<dbReference type="GO" id="GO:0004252">
    <property type="term" value="F:serine-type endopeptidase activity"/>
    <property type="evidence" value="ECO:0007669"/>
    <property type="project" value="InterPro"/>
</dbReference>
<name>B9SEQ8_RICCO</name>
<evidence type="ECO:0000313" key="11">
    <source>
        <dbReference type="Proteomes" id="UP000008311"/>
    </source>
</evidence>
<dbReference type="Pfam" id="PF00717">
    <property type="entry name" value="Peptidase_S24"/>
    <property type="match status" value="1"/>
</dbReference>
<dbReference type="InterPro" id="IPR001733">
    <property type="entry name" value="Peptidase_S26B"/>
</dbReference>
<evidence type="ECO:0000256" key="4">
    <source>
        <dbReference type="ARBA" id="ARBA00013208"/>
    </source>
</evidence>
<dbReference type="InterPro" id="IPR015927">
    <property type="entry name" value="Peptidase_S24_S26A/B/C"/>
</dbReference>
<evidence type="ECO:0000256" key="8">
    <source>
        <dbReference type="ARBA" id="ARBA00023136"/>
    </source>
</evidence>
<evidence type="ECO:0000313" key="10">
    <source>
        <dbReference type="EMBL" id="EEF37917.1"/>
    </source>
</evidence>
<accession>B9SEQ8</accession>
<feature type="domain" description="Peptidase S24/S26A/S26B/S26C" evidence="9">
    <location>
        <begin position="33"/>
        <end position="86"/>
    </location>
</feature>
<comment type="similarity">
    <text evidence="3">Belongs to the peptidase S26B family.</text>
</comment>
<dbReference type="GO" id="GO:0009003">
    <property type="term" value="F:signal peptidase activity"/>
    <property type="evidence" value="ECO:0007669"/>
    <property type="project" value="UniProtKB-EC"/>
</dbReference>
<comment type="subcellular location">
    <subcellularLocation>
        <location evidence="2">Endomembrane system</location>
    </subcellularLocation>
</comment>
<keyword evidence="5" id="KW-0645">Protease</keyword>
<evidence type="ECO:0000256" key="7">
    <source>
        <dbReference type="ARBA" id="ARBA00022989"/>
    </source>
</evidence>
<dbReference type="SUPFAM" id="SSF51306">
    <property type="entry name" value="LexA/Signal peptidase"/>
    <property type="match status" value="1"/>
</dbReference>
<dbReference type="GO" id="GO:0006465">
    <property type="term" value="P:signal peptide processing"/>
    <property type="evidence" value="ECO:0000318"/>
    <property type="project" value="GO_Central"/>
</dbReference>
<gene>
    <name evidence="10" type="ORF">RCOM_0222540</name>
</gene>
<keyword evidence="5" id="KW-0378">Hydrolase</keyword>
<dbReference type="InterPro" id="IPR036286">
    <property type="entry name" value="LexA/Signal_pep-like_sf"/>
</dbReference>
<dbReference type="CDD" id="cd06530">
    <property type="entry name" value="S26_SPase_I"/>
    <property type="match status" value="1"/>
</dbReference>
<dbReference type="MEROPS" id="S26.010"/>
<keyword evidence="6" id="KW-0812">Transmembrane</keyword>
<dbReference type="EC" id="3.4.21.89" evidence="4"/>
<dbReference type="PANTHER" id="PTHR10806">
    <property type="entry name" value="SIGNAL PEPTIDASE COMPLEX CATALYTIC SUBUNIT SEC11"/>
    <property type="match status" value="1"/>
</dbReference>